<keyword evidence="1" id="KW-1133">Transmembrane helix</keyword>
<dbReference type="WBParaSite" id="Gr19_v10_g1493.t1">
    <property type="protein sequence ID" value="Gr19_v10_g1493.t1"/>
    <property type="gene ID" value="Gr19_v10_g1493"/>
</dbReference>
<name>A0A914H963_GLORO</name>
<keyword evidence="2" id="KW-1185">Reference proteome</keyword>
<evidence type="ECO:0000313" key="3">
    <source>
        <dbReference type="WBParaSite" id="Gr19_v10_g1493.t1"/>
    </source>
</evidence>
<protein>
    <submittedName>
        <fullName evidence="3">Secreted protein</fullName>
    </submittedName>
</protein>
<keyword evidence="1" id="KW-0812">Transmembrane</keyword>
<dbReference type="AlphaFoldDB" id="A0A914H963"/>
<keyword evidence="1" id="KW-0472">Membrane</keyword>
<dbReference type="Proteomes" id="UP000887572">
    <property type="component" value="Unplaced"/>
</dbReference>
<evidence type="ECO:0000256" key="1">
    <source>
        <dbReference type="SAM" id="Phobius"/>
    </source>
</evidence>
<organism evidence="2 3">
    <name type="scientific">Globodera rostochiensis</name>
    <name type="common">Golden nematode worm</name>
    <name type="synonym">Heterodera rostochiensis</name>
    <dbReference type="NCBI Taxonomy" id="31243"/>
    <lineage>
        <taxon>Eukaryota</taxon>
        <taxon>Metazoa</taxon>
        <taxon>Ecdysozoa</taxon>
        <taxon>Nematoda</taxon>
        <taxon>Chromadorea</taxon>
        <taxon>Rhabditida</taxon>
        <taxon>Tylenchina</taxon>
        <taxon>Tylenchomorpha</taxon>
        <taxon>Tylenchoidea</taxon>
        <taxon>Heteroderidae</taxon>
        <taxon>Heteroderinae</taxon>
        <taxon>Globodera</taxon>
    </lineage>
</organism>
<sequence length="83" mass="9235">MYPTLTLTAALALLSNILVNSLFTASANDVLLFVLYYEELLPFLCCVGIGVQRRRRAEPVQLADLTVLATGYFKILTPKLNCR</sequence>
<reference evidence="3" key="1">
    <citation type="submission" date="2022-11" db="UniProtKB">
        <authorList>
            <consortium name="WormBaseParasite"/>
        </authorList>
    </citation>
    <scope>IDENTIFICATION</scope>
</reference>
<feature type="transmembrane region" description="Helical" evidence="1">
    <location>
        <begin position="31"/>
        <end position="51"/>
    </location>
</feature>
<accession>A0A914H963</accession>
<proteinExistence type="predicted"/>
<evidence type="ECO:0000313" key="2">
    <source>
        <dbReference type="Proteomes" id="UP000887572"/>
    </source>
</evidence>